<feature type="region of interest" description="Disordered" evidence="5">
    <location>
        <begin position="207"/>
        <end position="227"/>
    </location>
</feature>
<dbReference type="InterPro" id="IPR038545">
    <property type="entry name" value="Znf_DBF_sf"/>
</dbReference>
<dbReference type="GO" id="GO:0031431">
    <property type="term" value="C:Dbf4-dependent protein kinase complex"/>
    <property type="evidence" value="ECO:0007669"/>
    <property type="project" value="TreeGrafter"/>
</dbReference>
<gene>
    <name evidence="7" type="ORF">EIP91_006645</name>
</gene>
<feature type="region of interest" description="Disordered" evidence="5">
    <location>
        <begin position="305"/>
        <end position="363"/>
    </location>
</feature>
<dbReference type="InterPro" id="IPR036420">
    <property type="entry name" value="BRCT_dom_sf"/>
</dbReference>
<feature type="compositionally biased region" description="Low complexity" evidence="5">
    <location>
        <begin position="54"/>
        <end position="63"/>
    </location>
</feature>
<dbReference type="FunFam" id="6.10.250.3410:FF:000001">
    <property type="entry name" value="Protein DBF4 homolog A"/>
    <property type="match status" value="1"/>
</dbReference>
<feature type="compositionally biased region" description="Acidic residues" evidence="5">
    <location>
        <begin position="582"/>
        <end position="592"/>
    </location>
</feature>
<dbReference type="SUPFAM" id="SSF52113">
    <property type="entry name" value="BRCT domain"/>
    <property type="match status" value="1"/>
</dbReference>
<dbReference type="STRING" id="92696.A0A4R0RDQ2"/>
<feature type="compositionally biased region" description="Basic and acidic residues" evidence="5">
    <location>
        <begin position="36"/>
        <end position="45"/>
    </location>
</feature>
<dbReference type="SMART" id="SM00586">
    <property type="entry name" value="ZnF_DBF"/>
    <property type="match status" value="1"/>
</dbReference>
<evidence type="ECO:0000256" key="2">
    <source>
        <dbReference type="ARBA" id="ARBA00022771"/>
    </source>
</evidence>
<feature type="region of interest" description="Disordered" evidence="5">
    <location>
        <begin position="137"/>
        <end position="169"/>
    </location>
</feature>
<comment type="caution">
    <text evidence="7">The sequence shown here is derived from an EMBL/GenBank/DDBJ whole genome shotgun (WGS) entry which is preliminary data.</text>
</comment>
<dbReference type="GO" id="GO:0010571">
    <property type="term" value="P:positive regulation of nuclear cell cycle DNA replication"/>
    <property type="evidence" value="ECO:0007669"/>
    <property type="project" value="TreeGrafter"/>
</dbReference>
<dbReference type="InterPro" id="IPR001357">
    <property type="entry name" value="BRCT_dom"/>
</dbReference>
<reference evidence="7 8" key="1">
    <citation type="submission" date="2018-11" db="EMBL/GenBank/DDBJ databases">
        <title>Genome assembly of Steccherinum ochraceum LE-BIN_3174, the white-rot fungus of the Steccherinaceae family (The Residual Polyporoid clade, Polyporales, Basidiomycota).</title>
        <authorList>
            <person name="Fedorova T.V."/>
            <person name="Glazunova O.A."/>
            <person name="Landesman E.O."/>
            <person name="Moiseenko K.V."/>
            <person name="Psurtseva N.V."/>
            <person name="Savinova O.S."/>
            <person name="Shakhova N.V."/>
            <person name="Tyazhelova T.V."/>
            <person name="Vasina D.V."/>
        </authorList>
    </citation>
    <scope>NUCLEOTIDE SEQUENCE [LARGE SCALE GENOMIC DNA]</scope>
    <source>
        <strain evidence="7 8">LE-BIN_3174</strain>
    </source>
</reference>
<evidence type="ECO:0000313" key="8">
    <source>
        <dbReference type="Proteomes" id="UP000292702"/>
    </source>
</evidence>
<feature type="compositionally biased region" description="Acidic residues" evidence="5">
    <location>
        <begin position="562"/>
        <end position="575"/>
    </location>
</feature>
<dbReference type="InterPro" id="IPR013939">
    <property type="entry name" value="Regulatory_Dfp1/Him1"/>
</dbReference>
<feature type="region of interest" description="Disordered" evidence="5">
    <location>
        <begin position="461"/>
        <end position="501"/>
    </location>
</feature>
<feature type="compositionally biased region" description="Basic and acidic residues" evidence="5">
    <location>
        <begin position="310"/>
        <end position="343"/>
    </location>
</feature>
<feature type="compositionally biased region" description="Polar residues" evidence="5">
    <location>
        <begin position="141"/>
        <end position="159"/>
    </location>
</feature>
<accession>A0A4R0RDQ2</accession>
<dbReference type="GO" id="GO:1901987">
    <property type="term" value="P:regulation of cell cycle phase transition"/>
    <property type="evidence" value="ECO:0007669"/>
    <property type="project" value="TreeGrafter"/>
</dbReference>
<dbReference type="Gene3D" id="3.40.50.10190">
    <property type="entry name" value="BRCT domain"/>
    <property type="match status" value="1"/>
</dbReference>
<feature type="compositionally biased region" description="Basic and acidic residues" evidence="5">
    <location>
        <begin position="64"/>
        <end position="80"/>
    </location>
</feature>
<dbReference type="GO" id="GO:0043539">
    <property type="term" value="F:protein serine/threonine kinase activator activity"/>
    <property type="evidence" value="ECO:0007669"/>
    <property type="project" value="TreeGrafter"/>
</dbReference>
<keyword evidence="2 4" id="KW-0863">Zinc-finger</keyword>
<organism evidence="7 8">
    <name type="scientific">Steccherinum ochraceum</name>
    <dbReference type="NCBI Taxonomy" id="92696"/>
    <lineage>
        <taxon>Eukaryota</taxon>
        <taxon>Fungi</taxon>
        <taxon>Dikarya</taxon>
        <taxon>Basidiomycota</taxon>
        <taxon>Agaricomycotina</taxon>
        <taxon>Agaricomycetes</taxon>
        <taxon>Polyporales</taxon>
        <taxon>Steccherinaceae</taxon>
        <taxon>Steccherinum</taxon>
    </lineage>
</organism>
<dbReference type="Pfam" id="PF08630">
    <property type="entry name" value="Dfp1_Him1_M"/>
    <property type="match status" value="1"/>
</dbReference>
<dbReference type="InterPro" id="IPR051590">
    <property type="entry name" value="Replication_Regulatory_Kinase"/>
</dbReference>
<dbReference type="EMBL" id="RWJN01000358">
    <property type="protein sequence ID" value="TCD62599.1"/>
    <property type="molecule type" value="Genomic_DNA"/>
</dbReference>
<sequence>MTTLLRSPLTVRSPSLHLTPAYSPAVHKTSSIKRAHSPEPREDVYSHPSKRAKPATAAAAASTSKEEPSRKSKSESRLAKEAEFRDKYTRAFPKWKFYFDIDDVNAAKRDDLKSRILEMGATVEIFFSQNVTHLITDEPEQSYSNKENTSRSRSQQLQSPIKLKGREAAPESGAHLVKKALDLDLKIWSPSKLDSILIRCLSPDERTVGPSTSNTHAAHAPGAAGERSLSRLLESERLHGTTERDPTQRRHDYLYFSKNSYFVLVEDLKQELATIAALEYPIKKDREGKEKGSWPVLHCHPQAKGPFLAFDEKKEEERRRQKIEHAEKERERRKAKDRDEQRRKQAQRHAMQQGDLRRSVSMNNLHRRATFPFQEPPERAELVDLDADADEDEESANASGLRESGQYVAASGNSVGITSTVGTTSTAGGRLRMLQLPARISRQLGQEVVTSRRISAVPNFKNDKENAMGPPPVPDKISKPLRKSKSTNTLKLPKRDEGTKPGYCESCRQKFEDFKTHVTGRRHRKFAMDDSNFLALDYVLDRVKRRTVEEVQAERRSWQSGWEEEAEEADYDEDADVKVEPQEDSIADDFQWDDWVAADDTEDVKAEVKDEDFFS</sequence>
<name>A0A4R0RDQ2_9APHY</name>
<evidence type="ECO:0000256" key="4">
    <source>
        <dbReference type="PROSITE-ProRule" id="PRU00600"/>
    </source>
</evidence>
<feature type="compositionally biased region" description="Polar residues" evidence="5">
    <location>
        <begin position="1"/>
        <end position="13"/>
    </location>
</feature>
<feature type="domain" description="DBF4-type" evidence="6">
    <location>
        <begin position="497"/>
        <end position="546"/>
    </location>
</feature>
<dbReference type="Pfam" id="PF00533">
    <property type="entry name" value="BRCT"/>
    <property type="match status" value="1"/>
</dbReference>
<dbReference type="GO" id="GO:0003676">
    <property type="term" value="F:nucleic acid binding"/>
    <property type="evidence" value="ECO:0007669"/>
    <property type="project" value="InterPro"/>
</dbReference>
<evidence type="ECO:0000256" key="3">
    <source>
        <dbReference type="ARBA" id="ARBA00022833"/>
    </source>
</evidence>
<dbReference type="OrthoDB" id="21380at2759"/>
<dbReference type="GO" id="GO:0008270">
    <property type="term" value="F:zinc ion binding"/>
    <property type="evidence" value="ECO:0007669"/>
    <property type="project" value="UniProtKB-KW"/>
</dbReference>
<dbReference type="PANTHER" id="PTHR15375:SF26">
    <property type="entry name" value="PROTEIN CHIFFON"/>
    <property type="match status" value="1"/>
</dbReference>
<dbReference type="PANTHER" id="PTHR15375">
    <property type="entry name" value="ACTIVATOR OF S-PHASE KINASE-RELATED"/>
    <property type="match status" value="1"/>
</dbReference>
<keyword evidence="3" id="KW-0862">Zinc</keyword>
<dbReference type="PROSITE" id="PS51265">
    <property type="entry name" value="ZF_DBF4"/>
    <property type="match status" value="1"/>
</dbReference>
<evidence type="ECO:0000256" key="1">
    <source>
        <dbReference type="ARBA" id="ARBA00022723"/>
    </source>
</evidence>
<keyword evidence="1" id="KW-0479">Metal-binding</keyword>
<dbReference type="InterPro" id="IPR006572">
    <property type="entry name" value="Znf_DBF"/>
</dbReference>
<evidence type="ECO:0000259" key="6">
    <source>
        <dbReference type="PROSITE" id="PS51265"/>
    </source>
</evidence>
<evidence type="ECO:0000256" key="5">
    <source>
        <dbReference type="SAM" id="MobiDB-lite"/>
    </source>
</evidence>
<dbReference type="Proteomes" id="UP000292702">
    <property type="component" value="Unassembled WGS sequence"/>
</dbReference>
<feature type="region of interest" description="Disordered" evidence="5">
    <location>
        <begin position="1"/>
        <end position="80"/>
    </location>
</feature>
<feature type="region of interest" description="Disordered" evidence="5">
    <location>
        <begin position="553"/>
        <end position="592"/>
    </location>
</feature>
<keyword evidence="8" id="KW-1185">Reference proteome</keyword>
<evidence type="ECO:0000313" key="7">
    <source>
        <dbReference type="EMBL" id="TCD62599.1"/>
    </source>
</evidence>
<dbReference type="Pfam" id="PF07535">
    <property type="entry name" value="zf-DBF"/>
    <property type="match status" value="1"/>
</dbReference>
<dbReference type="AlphaFoldDB" id="A0A4R0RDQ2"/>
<dbReference type="Gene3D" id="6.10.250.3410">
    <property type="entry name" value="DBF zinc finger"/>
    <property type="match status" value="1"/>
</dbReference>
<protein>
    <recommendedName>
        <fullName evidence="6">DBF4-type domain-containing protein</fullName>
    </recommendedName>
</protein>
<proteinExistence type="predicted"/>